<dbReference type="InterPro" id="IPR000719">
    <property type="entry name" value="Prot_kinase_dom"/>
</dbReference>
<protein>
    <recommendedName>
        <fullName evidence="8">Protein kinase domain-containing protein</fullName>
    </recommendedName>
</protein>
<dbReference type="AlphaFoldDB" id="A0A835LJV8"/>
<feature type="domain" description="Protein kinase" evidence="8">
    <location>
        <begin position="32"/>
        <end position="101"/>
    </location>
</feature>
<evidence type="ECO:0000256" key="3">
    <source>
        <dbReference type="ARBA" id="ARBA00022679"/>
    </source>
</evidence>
<keyword evidence="4 7" id="KW-0547">Nucleotide-binding</keyword>
<dbReference type="Proteomes" id="UP000631114">
    <property type="component" value="Unassembled WGS sequence"/>
</dbReference>
<evidence type="ECO:0000256" key="1">
    <source>
        <dbReference type="ARBA" id="ARBA00008832"/>
    </source>
</evidence>
<dbReference type="EMBL" id="JADFTS010000007">
    <property type="protein sequence ID" value="KAF9597550.1"/>
    <property type="molecule type" value="Genomic_DNA"/>
</dbReference>
<dbReference type="Gene3D" id="3.30.200.20">
    <property type="entry name" value="Phosphorylase Kinase, domain 1"/>
    <property type="match status" value="1"/>
</dbReference>
<dbReference type="InterPro" id="IPR017441">
    <property type="entry name" value="Protein_kinase_ATP_BS"/>
</dbReference>
<dbReference type="GO" id="GO:0004674">
    <property type="term" value="F:protein serine/threonine kinase activity"/>
    <property type="evidence" value="ECO:0007669"/>
    <property type="project" value="UniProtKB-KW"/>
</dbReference>
<name>A0A835LJV8_9MAGN</name>
<comment type="caution">
    <text evidence="9">The sequence shown here is derived from an EMBL/GenBank/DDBJ whole genome shotgun (WGS) entry which is preliminary data.</text>
</comment>
<proteinExistence type="inferred from homology"/>
<dbReference type="GO" id="GO:0005524">
    <property type="term" value="F:ATP binding"/>
    <property type="evidence" value="ECO:0007669"/>
    <property type="project" value="UniProtKB-UniRule"/>
</dbReference>
<keyword evidence="10" id="KW-1185">Reference proteome</keyword>
<evidence type="ECO:0000313" key="9">
    <source>
        <dbReference type="EMBL" id="KAF9597550.1"/>
    </source>
</evidence>
<dbReference type="OrthoDB" id="192887at2759"/>
<gene>
    <name evidence="9" type="ORF">IFM89_019541</name>
</gene>
<dbReference type="PANTHER" id="PTHR24055">
    <property type="entry name" value="MITOGEN-ACTIVATED PROTEIN KINASE"/>
    <property type="match status" value="1"/>
</dbReference>
<accession>A0A835LJV8</accession>
<comment type="similarity">
    <text evidence="1">Belongs to the protein kinase superfamily. CMGC Ser/Thr protein kinase family. MAP kinase subfamily.</text>
</comment>
<organism evidence="9 10">
    <name type="scientific">Coptis chinensis</name>
    <dbReference type="NCBI Taxonomy" id="261450"/>
    <lineage>
        <taxon>Eukaryota</taxon>
        <taxon>Viridiplantae</taxon>
        <taxon>Streptophyta</taxon>
        <taxon>Embryophyta</taxon>
        <taxon>Tracheophyta</taxon>
        <taxon>Spermatophyta</taxon>
        <taxon>Magnoliopsida</taxon>
        <taxon>Ranunculales</taxon>
        <taxon>Ranunculaceae</taxon>
        <taxon>Coptidoideae</taxon>
        <taxon>Coptis</taxon>
    </lineage>
</organism>
<dbReference type="InterPro" id="IPR050117">
    <property type="entry name" value="MAPK"/>
</dbReference>
<keyword evidence="3" id="KW-0808">Transferase</keyword>
<keyword evidence="2" id="KW-0723">Serine/threonine-protein kinase</keyword>
<evidence type="ECO:0000313" key="10">
    <source>
        <dbReference type="Proteomes" id="UP000631114"/>
    </source>
</evidence>
<evidence type="ECO:0000256" key="6">
    <source>
        <dbReference type="ARBA" id="ARBA00022840"/>
    </source>
</evidence>
<evidence type="ECO:0000259" key="8">
    <source>
        <dbReference type="PROSITE" id="PS50011"/>
    </source>
</evidence>
<dbReference type="SUPFAM" id="SSF56112">
    <property type="entry name" value="Protein kinase-like (PK-like)"/>
    <property type="match status" value="1"/>
</dbReference>
<evidence type="ECO:0000256" key="5">
    <source>
        <dbReference type="ARBA" id="ARBA00022777"/>
    </source>
</evidence>
<evidence type="ECO:0000256" key="7">
    <source>
        <dbReference type="PROSITE-ProRule" id="PRU10141"/>
    </source>
</evidence>
<reference evidence="9 10" key="1">
    <citation type="submission" date="2020-10" db="EMBL/GenBank/DDBJ databases">
        <title>The Coptis chinensis genome and diversification of protoberbering-type alkaloids.</title>
        <authorList>
            <person name="Wang B."/>
            <person name="Shu S."/>
            <person name="Song C."/>
            <person name="Liu Y."/>
        </authorList>
    </citation>
    <scope>NUCLEOTIDE SEQUENCE [LARGE SCALE GENOMIC DNA]</scope>
    <source>
        <strain evidence="9">HL-2020</strain>
        <tissue evidence="9">Leaf</tissue>
    </source>
</reference>
<dbReference type="PROSITE" id="PS50011">
    <property type="entry name" value="PROTEIN_KINASE_DOM"/>
    <property type="match status" value="1"/>
</dbReference>
<dbReference type="InterPro" id="IPR011009">
    <property type="entry name" value="Kinase-like_dom_sf"/>
</dbReference>
<dbReference type="Pfam" id="PF00069">
    <property type="entry name" value="Pkinase"/>
    <property type="match status" value="1"/>
</dbReference>
<dbReference type="FunFam" id="3.30.200.20:FF:000046">
    <property type="entry name" value="Mitogen-activated protein kinase"/>
    <property type="match status" value="1"/>
</dbReference>
<dbReference type="PROSITE" id="PS00107">
    <property type="entry name" value="PROTEIN_KINASE_ATP"/>
    <property type="match status" value="1"/>
</dbReference>
<feature type="binding site" evidence="7">
    <location>
        <position position="61"/>
    </location>
    <ligand>
        <name>ATP</name>
        <dbReference type="ChEBI" id="CHEBI:30616"/>
    </ligand>
</feature>
<keyword evidence="6 7" id="KW-0067">ATP-binding</keyword>
<sequence>MANYVDPLNGVQFRGKHYFSMWQTLFEIDMKYVPIKVIGRGAYGIVRSSINREMNETVAIKRINNVFDNRIDALRTLWELKLLWHLRHENVIAFKDVMVPI</sequence>
<evidence type="ECO:0000256" key="2">
    <source>
        <dbReference type="ARBA" id="ARBA00022527"/>
    </source>
</evidence>
<keyword evidence="5" id="KW-0418">Kinase</keyword>
<evidence type="ECO:0000256" key="4">
    <source>
        <dbReference type="ARBA" id="ARBA00022741"/>
    </source>
</evidence>